<organism evidence="2 3">
    <name type="scientific">Prunus armeniaca</name>
    <name type="common">Apricot</name>
    <name type="synonym">Armeniaca vulgaris</name>
    <dbReference type="NCBI Taxonomy" id="36596"/>
    <lineage>
        <taxon>Eukaryota</taxon>
        <taxon>Viridiplantae</taxon>
        <taxon>Streptophyta</taxon>
        <taxon>Embryophyta</taxon>
        <taxon>Tracheophyta</taxon>
        <taxon>Spermatophyta</taxon>
        <taxon>Magnoliopsida</taxon>
        <taxon>eudicotyledons</taxon>
        <taxon>Gunneridae</taxon>
        <taxon>Pentapetalae</taxon>
        <taxon>rosids</taxon>
        <taxon>fabids</taxon>
        <taxon>Rosales</taxon>
        <taxon>Rosaceae</taxon>
        <taxon>Amygdaloideae</taxon>
        <taxon>Amygdaleae</taxon>
        <taxon>Prunus</taxon>
    </lineage>
</organism>
<feature type="region of interest" description="Disordered" evidence="1">
    <location>
        <begin position="1"/>
        <end position="22"/>
    </location>
</feature>
<dbReference type="Proteomes" id="UP000507222">
    <property type="component" value="Unassembled WGS sequence"/>
</dbReference>
<sequence length="185" mass="20457">MFPSSSSASNYQLPFPCDTNQQPQLLEKSSTNIIDQHGHENPNSISHDDHHLRQYYSHYSEDHQQQAPNNFLEHDGLLLSYLLSQQQLLVGSSSPNMNSATSHHVQVHDTTEISVVASNSNKNVMDRVDEGRTAPAATSKGCSSKKKSNTSNGEARTRRLLERDQAGIKTGTARSTQLKAQETAE</sequence>
<feature type="compositionally biased region" description="Polar residues" evidence="1">
    <location>
        <begin position="172"/>
        <end position="185"/>
    </location>
</feature>
<dbReference type="EMBL" id="CAEKDK010000001">
    <property type="protein sequence ID" value="CAB4264958.1"/>
    <property type="molecule type" value="Genomic_DNA"/>
</dbReference>
<feature type="region of interest" description="Disordered" evidence="1">
    <location>
        <begin position="121"/>
        <end position="185"/>
    </location>
</feature>
<protein>
    <submittedName>
        <fullName evidence="2">Uncharacterized protein</fullName>
    </submittedName>
</protein>
<dbReference type="AlphaFoldDB" id="A0A6J5TR65"/>
<reference evidence="2 3" key="1">
    <citation type="submission" date="2020-05" db="EMBL/GenBank/DDBJ databases">
        <authorList>
            <person name="Campoy J."/>
            <person name="Schneeberger K."/>
            <person name="Spophaly S."/>
        </authorList>
    </citation>
    <scope>NUCLEOTIDE SEQUENCE [LARGE SCALE GENOMIC DNA]</scope>
    <source>
        <strain evidence="2">PruArmRojPasFocal</strain>
    </source>
</reference>
<feature type="compositionally biased region" description="Basic and acidic residues" evidence="1">
    <location>
        <begin position="155"/>
        <end position="166"/>
    </location>
</feature>
<evidence type="ECO:0000313" key="2">
    <source>
        <dbReference type="EMBL" id="CAB4264958.1"/>
    </source>
</evidence>
<name>A0A6J5TR65_PRUAR</name>
<proteinExistence type="predicted"/>
<gene>
    <name evidence="2" type="ORF">CURHAP_LOCUS6961</name>
</gene>
<accession>A0A6J5TR65</accession>
<evidence type="ECO:0000313" key="3">
    <source>
        <dbReference type="Proteomes" id="UP000507222"/>
    </source>
</evidence>
<evidence type="ECO:0000256" key="1">
    <source>
        <dbReference type="SAM" id="MobiDB-lite"/>
    </source>
</evidence>